<evidence type="ECO:0000313" key="3">
    <source>
        <dbReference type="Proteomes" id="UP000018731"/>
    </source>
</evidence>
<keyword evidence="1" id="KW-0812">Transmembrane</keyword>
<accession>V8C651</accession>
<feature type="transmembrane region" description="Helical" evidence="1">
    <location>
        <begin position="183"/>
        <end position="202"/>
    </location>
</feature>
<dbReference type="HOGENOM" id="CLU_1259993_0_0_7"/>
<keyword evidence="1" id="KW-1133">Transmembrane helix</keyword>
<dbReference type="Proteomes" id="UP000018731">
    <property type="component" value="Unassembled WGS sequence"/>
</dbReference>
<feature type="transmembrane region" description="Helical" evidence="1">
    <location>
        <begin position="6"/>
        <end position="24"/>
    </location>
</feature>
<feature type="transmembrane region" description="Helical" evidence="1">
    <location>
        <begin position="101"/>
        <end position="124"/>
    </location>
</feature>
<dbReference type="PATRIC" id="fig|1357400.3.peg.2490"/>
<dbReference type="EMBL" id="AZJI01000009">
    <property type="protein sequence ID" value="ETD22532.1"/>
    <property type="molecule type" value="Genomic_DNA"/>
</dbReference>
<proteinExistence type="predicted"/>
<keyword evidence="3" id="KW-1185">Reference proteome</keyword>
<protein>
    <submittedName>
        <fullName evidence="2">Uncharacterized protein</fullName>
    </submittedName>
</protein>
<feature type="transmembrane region" description="Helical" evidence="1">
    <location>
        <begin position="60"/>
        <end position="81"/>
    </location>
</feature>
<feature type="transmembrane region" description="Helical" evidence="1">
    <location>
        <begin position="36"/>
        <end position="54"/>
    </location>
</feature>
<dbReference type="OrthoDB" id="5325646at2"/>
<dbReference type="RefSeq" id="WP_023928663.1">
    <property type="nucleotide sequence ID" value="NZ_KI669455.1"/>
</dbReference>
<feature type="transmembrane region" description="Helical" evidence="1">
    <location>
        <begin position="144"/>
        <end position="171"/>
    </location>
</feature>
<name>V8C651_9HELI</name>
<comment type="caution">
    <text evidence="2">The sequence shown here is derived from an EMBL/GenBank/DDBJ whole genome shotgun (WGS) entry which is preliminary data.</text>
</comment>
<evidence type="ECO:0000256" key="1">
    <source>
        <dbReference type="SAM" id="Phobius"/>
    </source>
</evidence>
<evidence type="ECO:0000313" key="2">
    <source>
        <dbReference type="EMBL" id="ETD22532.1"/>
    </source>
</evidence>
<sequence length="212" mass="24071">MSVIHALANEIALSIVLVSSVLFIAQKALRKYAKKWIALFILLAFFLLLMPFTSFSVSGYAYALLGAPSVLLVVMSIWSGWQILERRESFQPFFDTKSKVVIFLVGAVVYAEFLGGIFSINYHLPSQINLYWLDFYHLDSFTQMASLWVFAIVGYFVSARLGVGLVCGLFAYKIFGEMGVWDYCIDPFLWLWCGVSALYAIVLKVRKKYTKT</sequence>
<keyword evidence="1" id="KW-0472">Membrane</keyword>
<gene>
    <name evidence="2" type="ORF">HMPREF2086_01848</name>
</gene>
<reference evidence="2 3" key="1">
    <citation type="journal article" date="2014" name="Genome Announc.">
        <title>Draft genome sequences of six enterohepatic helicobacter species isolated from humans and one from rhesus macaques.</title>
        <authorList>
            <person name="Shen Z."/>
            <person name="Sheh A."/>
            <person name="Young S.K."/>
            <person name="Abouelliel A."/>
            <person name="Ward D.V."/>
            <person name="Earl A.M."/>
            <person name="Fox J.G."/>
        </authorList>
    </citation>
    <scope>NUCLEOTIDE SEQUENCE [LARGE SCALE GENOMIC DNA]</scope>
    <source>
        <strain evidence="2 3">MIT 99-5501</strain>
    </source>
</reference>
<dbReference type="AlphaFoldDB" id="V8C651"/>
<organism evidence="2 3">
    <name type="scientific">Helicobacter macacae MIT 99-5501</name>
    <dbReference type="NCBI Taxonomy" id="1357400"/>
    <lineage>
        <taxon>Bacteria</taxon>
        <taxon>Pseudomonadati</taxon>
        <taxon>Campylobacterota</taxon>
        <taxon>Epsilonproteobacteria</taxon>
        <taxon>Campylobacterales</taxon>
        <taxon>Helicobacteraceae</taxon>
        <taxon>Helicobacter</taxon>
    </lineage>
</organism>